<dbReference type="InterPro" id="IPR052158">
    <property type="entry name" value="INH-QAR"/>
</dbReference>
<reference evidence="1 2" key="1">
    <citation type="submission" date="2018-06" db="EMBL/GenBank/DDBJ databases">
        <authorList>
            <consortium name="Pathogen Informatics"/>
            <person name="Doyle S."/>
        </authorList>
    </citation>
    <scope>NUCLEOTIDE SEQUENCE [LARGE SCALE GENOMIC DNA]</scope>
    <source>
        <strain evidence="1 2">NCTC5050</strain>
    </source>
</reference>
<gene>
    <name evidence="1" type="ORF">NCTC5050_04095</name>
</gene>
<dbReference type="InterPro" id="IPR029062">
    <property type="entry name" value="Class_I_gatase-like"/>
</dbReference>
<dbReference type="SUPFAM" id="SSF52317">
    <property type="entry name" value="Class I glutamine amidotransferase-like"/>
    <property type="match status" value="1"/>
</dbReference>
<dbReference type="EMBL" id="UGLZ01000005">
    <property type="protein sequence ID" value="STV27016.1"/>
    <property type="molecule type" value="Genomic_DNA"/>
</dbReference>
<dbReference type="AlphaFoldDB" id="A0A378B1E9"/>
<keyword evidence="2" id="KW-1185">Reference proteome</keyword>
<proteinExistence type="predicted"/>
<dbReference type="PANTHER" id="PTHR43130:SF3">
    <property type="entry name" value="HTH-TYPE TRANSCRIPTIONAL REGULATOR RV1931C"/>
    <property type="match status" value="1"/>
</dbReference>
<sequence>MTENANILTTPSVTPSRHQVVALAYDGLCTFEFGVAVEIFGLPRPEMGDNWYQFAVAAVDEGPLCATGGIRLMTDGGPELLAQADTIVVPGWRGVDALVPEALCAALASAHARGCRIISICSGVFRSRRRRAAQWPPGDNPLALHRGAAVPFSADPGGGGRPLRGAMLC</sequence>
<protein>
    <submittedName>
        <fullName evidence="1">AraC family transcriptional regulator</fullName>
    </submittedName>
</protein>
<accession>A0A378B1E9</accession>
<dbReference type="Gene3D" id="3.40.50.880">
    <property type="match status" value="1"/>
</dbReference>
<dbReference type="GO" id="GO:0006355">
    <property type="term" value="P:regulation of DNA-templated transcription"/>
    <property type="evidence" value="ECO:0007669"/>
    <property type="project" value="TreeGrafter"/>
</dbReference>
<name>A0A378B1E9_KLEPO</name>
<evidence type="ECO:0000313" key="1">
    <source>
        <dbReference type="EMBL" id="STV27016.1"/>
    </source>
</evidence>
<dbReference type="PANTHER" id="PTHR43130">
    <property type="entry name" value="ARAC-FAMILY TRANSCRIPTIONAL REGULATOR"/>
    <property type="match status" value="1"/>
</dbReference>
<evidence type="ECO:0000313" key="2">
    <source>
        <dbReference type="Proteomes" id="UP000255382"/>
    </source>
</evidence>
<organism evidence="1 2">
    <name type="scientific">Klebsiella pneumoniae subsp. ozaenae</name>
    <dbReference type="NCBI Taxonomy" id="574"/>
    <lineage>
        <taxon>Bacteria</taxon>
        <taxon>Pseudomonadati</taxon>
        <taxon>Pseudomonadota</taxon>
        <taxon>Gammaproteobacteria</taxon>
        <taxon>Enterobacterales</taxon>
        <taxon>Enterobacteriaceae</taxon>
        <taxon>Klebsiella/Raoultella group</taxon>
        <taxon>Klebsiella</taxon>
        <taxon>Klebsiella pneumoniae complex</taxon>
    </lineage>
</organism>
<dbReference type="Proteomes" id="UP000255382">
    <property type="component" value="Unassembled WGS sequence"/>
</dbReference>